<evidence type="ECO:0000313" key="6">
    <source>
        <dbReference type="EMBL" id="EKD17377.1"/>
    </source>
</evidence>
<keyword evidence="2" id="KW-0560">Oxidoreductase</keyword>
<keyword evidence="3" id="KW-0732">Signal</keyword>
<accession>K1WXT9</accession>
<feature type="domain" description="Tyrosinase copper-binding" evidence="4">
    <location>
        <begin position="133"/>
        <end position="150"/>
    </location>
</feature>
<dbReference type="Gene3D" id="1.10.1280.10">
    <property type="entry name" value="Di-copper center containing domain from catechol oxidase"/>
    <property type="match status" value="1"/>
</dbReference>
<dbReference type="KEGG" id="mbe:MBM_04238"/>
<evidence type="ECO:0000259" key="4">
    <source>
        <dbReference type="PROSITE" id="PS00497"/>
    </source>
</evidence>
<dbReference type="OrthoDB" id="6132182at2759"/>
<keyword evidence="7" id="KW-1185">Reference proteome</keyword>
<dbReference type="STRING" id="1072389.K1WXT9"/>
<evidence type="ECO:0000313" key="7">
    <source>
        <dbReference type="Proteomes" id="UP000006753"/>
    </source>
</evidence>
<dbReference type="GO" id="GO:0016491">
    <property type="term" value="F:oxidoreductase activity"/>
    <property type="evidence" value="ECO:0007669"/>
    <property type="project" value="UniProtKB-KW"/>
</dbReference>
<dbReference type="OMA" id="GEFFKHN"/>
<dbReference type="InterPro" id="IPR050316">
    <property type="entry name" value="Tyrosinase/Hemocyanin"/>
</dbReference>
<gene>
    <name evidence="6" type="ORF">MBM_04238</name>
</gene>
<evidence type="ECO:0000256" key="2">
    <source>
        <dbReference type="ARBA" id="ARBA00023002"/>
    </source>
</evidence>
<evidence type="ECO:0000256" key="1">
    <source>
        <dbReference type="ARBA" id="ARBA00022723"/>
    </source>
</evidence>
<dbReference type="PROSITE" id="PS00497">
    <property type="entry name" value="TYROSINASE_1"/>
    <property type="match status" value="1"/>
</dbReference>
<dbReference type="HOGENOM" id="CLU_035914_0_1_1"/>
<dbReference type="PROSITE" id="PS00498">
    <property type="entry name" value="TYROSINASE_2"/>
    <property type="match status" value="1"/>
</dbReference>
<dbReference type="Pfam" id="PF00264">
    <property type="entry name" value="Tyrosinase"/>
    <property type="match status" value="1"/>
</dbReference>
<keyword evidence="1" id="KW-0479">Metal-binding</keyword>
<dbReference type="InterPro" id="IPR008922">
    <property type="entry name" value="Di-copper_centre_dom_sf"/>
</dbReference>
<dbReference type="PANTHER" id="PTHR11474">
    <property type="entry name" value="TYROSINASE FAMILY MEMBER"/>
    <property type="match status" value="1"/>
</dbReference>
<dbReference type="PANTHER" id="PTHR11474:SF125">
    <property type="entry name" value="N-ACETYL-6-HYDROXYTRYPTOPHAN OXIDASE IVOB-RELATED"/>
    <property type="match status" value="1"/>
</dbReference>
<sequence length="396" mass="43225">MRLAVLVIFMTSSSLVSTSSRMPKQDAIVDSVQKIDSFKPNDALALLALQGLENIRKSETSSTSSRAQKCSLKNAAIRRDWDHLSAADRISYTDAVLCLMSKPSILNQTQYPGARSRYDDFVVVHINQTTSIHGTGNFLGWHRYYVHTYEQALRRECGYRGYQPASPNRPKSKYDLANDYLTTSMSGDGAFFLHNGTLAGAGYIFLPSGKGGGCVTSGPFKDMQVNLGPIAPAMDGIVPSNSTFAYNPRCLRRDIGTQASSTWLKMEDILSLIVESPDVFTFQNRMQGDFATGFLGVHGAGHFTMDGDPGADFFASPGDPAFFLHHAMVDRTWVIWESLKWPARVKEVAGTLTVLNIPPSANATLADLQNLGPLAGDIALGDLLSPLSGPFCYIYL</sequence>
<dbReference type="InterPro" id="IPR002227">
    <property type="entry name" value="Tyrosinase_Cu-bd"/>
</dbReference>
<dbReference type="GO" id="GO:0046872">
    <property type="term" value="F:metal ion binding"/>
    <property type="evidence" value="ECO:0007669"/>
    <property type="project" value="UniProtKB-KW"/>
</dbReference>
<feature type="domain" description="Tyrosinase copper-binding" evidence="5">
    <location>
        <begin position="319"/>
        <end position="330"/>
    </location>
</feature>
<name>K1WXT9_MARBU</name>
<dbReference type="eggNOG" id="ENOG502RM4B">
    <property type="taxonomic scope" value="Eukaryota"/>
</dbReference>
<dbReference type="SUPFAM" id="SSF48056">
    <property type="entry name" value="Di-copper centre-containing domain"/>
    <property type="match status" value="1"/>
</dbReference>
<evidence type="ECO:0000259" key="5">
    <source>
        <dbReference type="PROSITE" id="PS00498"/>
    </source>
</evidence>
<feature type="signal peptide" evidence="3">
    <location>
        <begin position="1"/>
        <end position="18"/>
    </location>
</feature>
<dbReference type="AlphaFoldDB" id="K1WXT9"/>
<proteinExistence type="predicted"/>
<dbReference type="EMBL" id="JH921436">
    <property type="protein sequence ID" value="EKD17377.1"/>
    <property type="molecule type" value="Genomic_DNA"/>
</dbReference>
<protein>
    <submittedName>
        <fullName evidence="6">FAD binding domain containing protein</fullName>
    </submittedName>
</protein>
<dbReference type="PRINTS" id="PR00092">
    <property type="entry name" value="TYROSINASE"/>
</dbReference>
<dbReference type="InParanoid" id="K1WXT9"/>
<feature type="chain" id="PRO_5003855035" evidence="3">
    <location>
        <begin position="19"/>
        <end position="396"/>
    </location>
</feature>
<dbReference type="Proteomes" id="UP000006753">
    <property type="component" value="Unassembled WGS sequence"/>
</dbReference>
<organism evidence="6 7">
    <name type="scientific">Marssonina brunnea f. sp. multigermtubi (strain MB_m1)</name>
    <name type="common">Marssonina leaf spot fungus</name>
    <dbReference type="NCBI Taxonomy" id="1072389"/>
    <lineage>
        <taxon>Eukaryota</taxon>
        <taxon>Fungi</taxon>
        <taxon>Dikarya</taxon>
        <taxon>Ascomycota</taxon>
        <taxon>Pezizomycotina</taxon>
        <taxon>Leotiomycetes</taxon>
        <taxon>Helotiales</taxon>
        <taxon>Drepanopezizaceae</taxon>
        <taxon>Drepanopeziza</taxon>
    </lineage>
</organism>
<reference evidence="6 7" key="1">
    <citation type="journal article" date="2012" name="BMC Genomics">
        <title>Sequencing the genome of Marssonina brunnea reveals fungus-poplar co-evolution.</title>
        <authorList>
            <person name="Zhu S."/>
            <person name="Cao Y.-Z."/>
            <person name="Jiang C."/>
            <person name="Tan B.-Y."/>
            <person name="Wang Z."/>
            <person name="Feng S."/>
            <person name="Zhang L."/>
            <person name="Su X.-H."/>
            <person name="Brejova B."/>
            <person name="Vinar T."/>
            <person name="Xu M."/>
            <person name="Wang M.-X."/>
            <person name="Zhang S.-G."/>
            <person name="Huang M.-R."/>
            <person name="Wu R."/>
            <person name="Zhou Y."/>
        </authorList>
    </citation>
    <scope>NUCLEOTIDE SEQUENCE [LARGE SCALE GENOMIC DNA]</scope>
    <source>
        <strain evidence="6 7">MB_m1</strain>
    </source>
</reference>
<evidence type="ECO:0000256" key="3">
    <source>
        <dbReference type="SAM" id="SignalP"/>
    </source>
</evidence>